<gene>
    <name evidence="2" type="ordered locus">Dvul_1438</name>
</gene>
<proteinExistence type="predicted"/>
<sequence precursor="true">MKIAHSLILLALLSALALGCGKKALPQPQDEREMFRWTGAKATAKSDCLSIDAQLVGNLRNVAGVVLELEAADTGEQCANCPFLPVERKEFAIDNLSAQGKSGRITLDYCPTVEAPAYRWRLVGRNVYRTFPYQLTQVQTVVMPRK</sequence>
<dbReference type="KEGG" id="dvl:Dvul_1438"/>
<keyword evidence="1" id="KW-0732">Signal</keyword>
<dbReference type="AlphaFoldDB" id="A0A0H3A8N5"/>
<reference evidence="3" key="1">
    <citation type="journal article" date="2009" name="Environ. Microbiol.">
        <title>Contribution of mobile genetic elements to Desulfovibrio vulgaris genome plasticity.</title>
        <authorList>
            <person name="Walker C.B."/>
            <person name="Stolyar S."/>
            <person name="Chivian D."/>
            <person name="Pinel N."/>
            <person name="Gabster J.A."/>
            <person name="Dehal P.S."/>
            <person name="He Z."/>
            <person name="Yang Z.K."/>
            <person name="Yen H.C."/>
            <person name="Zhou J."/>
            <person name="Wall J.D."/>
            <person name="Hazen T.C."/>
            <person name="Arkin A.P."/>
            <person name="Stahl D.A."/>
        </authorList>
    </citation>
    <scope>NUCLEOTIDE SEQUENCE [LARGE SCALE GENOMIC DNA]</scope>
    <source>
        <strain evidence="3">DP4</strain>
    </source>
</reference>
<dbReference type="PROSITE" id="PS51257">
    <property type="entry name" value="PROKAR_LIPOPROTEIN"/>
    <property type="match status" value="1"/>
</dbReference>
<keyword evidence="2" id="KW-0449">Lipoprotein</keyword>
<dbReference type="EMBL" id="CP000527">
    <property type="protein sequence ID" value="ABM28456.1"/>
    <property type="molecule type" value="Genomic_DNA"/>
</dbReference>
<evidence type="ECO:0000313" key="3">
    <source>
        <dbReference type="Proteomes" id="UP000009173"/>
    </source>
</evidence>
<protein>
    <submittedName>
        <fullName evidence="2">Lipoprotein, putative</fullName>
    </submittedName>
</protein>
<feature type="signal peptide" evidence="1">
    <location>
        <begin position="1"/>
        <end position="17"/>
    </location>
</feature>
<dbReference type="Proteomes" id="UP000009173">
    <property type="component" value="Chromosome"/>
</dbReference>
<name>A0A0H3A8N5_NITV4</name>
<dbReference type="HOGENOM" id="CLU_131992_0_0_7"/>
<evidence type="ECO:0000313" key="2">
    <source>
        <dbReference type="EMBL" id="ABM28456.1"/>
    </source>
</evidence>
<dbReference type="RefSeq" id="WP_010938937.1">
    <property type="nucleotide sequence ID" value="NC_008751.1"/>
</dbReference>
<evidence type="ECO:0000256" key="1">
    <source>
        <dbReference type="SAM" id="SignalP"/>
    </source>
</evidence>
<organism evidence="2 3">
    <name type="scientific">Nitratidesulfovibrio vulgaris (strain DP4)</name>
    <name type="common">Desulfovibrio vulgaris</name>
    <dbReference type="NCBI Taxonomy" id="391774"/>
    <lineage>
        <taxon>Bacteria</taxon>
        <taxon>Pseudomonadati</taxon>
        <taxon>Thermodesulfobacteriota</taxon>
        <taxon>Desulfovibrionia</taxon>
        <taxon>Desulfovibrionales</taxon>
        <taxon>Desulfovibrionaceae</taxon>
        <taxon>Nitratidesulfovibrio</taxon>
    </lineage>
</organism>
<accession>A0A0H3A8N5</accession>
<feature type="chain" id="PRO_5002604151" evidence="1">
    <location>
        <begin position="18"/>
        <end position="146"/>
    </location>
</feature>